<dbReference type="SUPFAM" id="SSF47226">
    <property type="entry name" value="Histidine-containing phosphotransfer domain, HPT domain"/>
    <property type="match status" value="1"/>
</dbReference>
<protein>
    <recommendedName>
        <fullName evidence="2">HPt domain-containing protein</fullName>
    </recommendedName>
</protein>
<dbReference type="Gene3D" id="1.20.120.160">
    <property type="entry name" value="HPT domain"/>
    <property type="match status" value="1"/>
</dbReference>
<dbReference type="AlphaFoldDB" id="A0A7V5U1B2"/>
<dbReference type="Proteomes" id="UP000885806">
    <property type="component" value="Unassembled WGS sequence"/>
</dbReference>
<feature type="domain" description="HPt" evidence="2">
    <location>
        <begin position="41"/>
        <end position="101"/>
    </location>
</feature>
<sequence length="122" mass="13454">MNTQAIDFEHLNTYLGGEVSLIAEVFGLFKNQVEMWSKMMNADADDDSWASVMHSLKGSARAVGAARLAGLCAHGEELVGASNSPIRRAAHIDEIRFEIDRALIEIGRWEYRQTLASMRSGA</sequence>
<dbReference type="EMBL" id="DROP01000219">
    <property type="protein sequence ID" value="HHI88949.1"/>
    <property type="molecule type" value="Genomic_DNA"/>
</dbReference>
<gene>
    <name evidence="3" type="ORF">ENK01_03260</name>
</gene>
<accession>A0A7V5U1B2</accession>
<organism evidence="3">
    <name type="scientific">Hellea balneolensis</name>
    <dbReference type="NCBI Taxonomy" id="287478"/>
    <lineage>
        <taxon>Bacteria</taxon>
        <taxon>Pseudomonadati</taxon>
        <taxon>Pseudomonadota</taxon>
        <taxon>Alphaproteobacteria</taxon>
        <taxon>Maricaulales</taxon>
        <taxon>Robiginitomaculaceae</taxon>
        <taxon>Hellea</taxon>
    </lineage>
</organism>
<comment type="caution">
    <text evidence="3">The sequence shown here is derived from an EMBL/GenBank/DDBJ whole genome shotgun (WGS) entry which is preliminary data.</text>
</comment>
<evidence type="ECO:0000259" key="2">
    <source>
        <dbReference type="Pfam" id="PF01627"/>
    </source>
</evidence>
<keyword evidence="1" id="KW-0902">Two-component regulatory system</keyword>
<dbReference type="GO" id="GO:0000160">
    <property type="term" value="P:phosphorelay signal transduction system"/>
    <property type="evidence" value="ECO:0007669"/>
    <property type="project" value="UniProtKB-KW"/>
</dbReference>
<dbReference type="Pfam" id="PF01627">
    <property type="entry name" value="Hpt"/>
    <property type="match status" value="1"/>
</dbReference>
<evidence type="ECO:0000313" key="3">
    <source>
        <dbReference type="EMBL" id="HHI88949.1"/>
    </source>
</evidence>
<evidence type="ECO:0000256" key="1">
    <source>
        <dbReference type="ARBA" id="ARBA00023012"/>
    </source>
</evidence>
<name>A0A7V5U1B2_9PROT</name>
<proteinExistence type="predicted"/>
<reference evidence="3" key="1">
    <citation type="journal article" date="2020" name="mSystems">
        <title>Genome- and Community-Level Interaction Insights into Carbon Utilization and Element Cycling Functions of Hydrothermarchaeota in Hydrothermal Sediment.</title>
        <authorList>
            <person name="Zhou Z."/>
            <person name="Liu Y."/>
            <person name="Xu W."/>
            <person name="Pan J."/>
            <person name="Luo Z.H."/>
            <person name="Li M."/>
        </authorList>
    </citation>
    <scope>NUCLEOTIDE SEQUENCE [LARGE SCALE GENOMIC DNA]</scope>
    <source>
        <strain evidence="3">HyVt-538</strain>
    </source>
</reference>
<dbReference type="InterPro" id="IPR036641">
    <property type="entry name" value="HPT_dom_sf"/>
</dbReference>
<dbReference type="InterPro" id="IPR008207">
    <property type="entry name" value="Sig_transdc_His_kin_Hpt_dom"/>
</dbReference>
<dbReference type="GO" id="GO:0004672">
    <property type="term" value="F:protein kinase activity"/>
    <property type="evidence" value="ECO:0007669"/>
    <property type="project" value="UniProtKB-ARBA"/>
</dbReference>